<feature type="region of interest" description="Disordered" evidence="1">
    <location>
        <begin position="84"/>
        <end position="115"/>
    </location>
</feature>
<reference evidence="2 3" key="1">
    <citation type="submission" date="2023-10" db="EMBL/GenBank/DDBJ databases">
        <title>Novel methanotroph of the genus Methylocapsa from a subarctic wetland.</title>
        <authorList>
            <person name="Belova S.E."/>
            <person name="Oshkin I.Y."/>
            <person name="Miroshnikov K."/>
            <person name="Dedysh S.N."/>
        </authorList>
    </citation>
    <scope>NUCLEOTIDE SEQUENCE [LARGE SCALE GENOMIC DNA]</scope>
    <source>
        <strain evidence="2 3">RX1</strain>
    </source>
</reference>
<organism evidence="2 3">
    <name type="scientific">Methylocapsa polymorpha</name>
    <dbReference type="NCBI Taxonomy" id="3080828"/>
    <lineage>
        <taxon>Bacteria</taxon>
        <taxon>Pseudomonadati</taxon>
        <taxon>Pseudomonadota</taxon>
        <taxon>Alphaproteobacteria</taxon>
        <taxon>Hyphomicrobiales</taxon>
        <taxon>Beijerinckiaceae</taxon>
        <taxon>Methylocapsa</taxon>
    </lineage>
</organism>
<evidence type="ECO:0008006" key="4">
    <source>
        <dbReference type="Google" id="ProtNLM"/>
    </source>
</evidence>
<feature type="region of interest" description="Disordered" evidence="1">
    <location>
        <begin position="18"/>
        <end position="55"/>
    </location>
</feature>
<dbReference type="EMBL" id="CP136862">
    <property type="protein sequence ID" value="WOJ90330.1"/>
    <property type="molecule type" value="Genomic_DNA"/>
</dbReference>
<sequence length="181" mass="19885">MIRTNRNKQADFADILSALGDNAGGKPSQLSGDDGNEDQEPIAPANGRKTAPHPTVRLRHVLGSVSWRWLNRLRPHPSAPAVAYAEEAAEAAEPAEANTASRPKPEPPKVQPAQTEDEAIAEELGLRADLADVDLKQIRREFAKKNHPDRFGPAQRMRAARRMSIANMLIDQHLKQKASAR</sequence>
<evidence type="ECO:0000313" key="2">
    <source>
        <dbReference type="EMBL" id="WOJ90330.1"/>
    </source>
</evidence>
<proteinExistence type="predicted"/>
<evidence type="ECO:0000256" key="1">
    <source>
        <dbReference type="SAM" id="MobiDB-lite"/>
    </source>
</evidence>
<dbReference type="RefSeq" id="WP_407339777.1">
    <property type="nucleotide sequence ID" value="NZ_CP136862.1"/>
</dbReference>
<dbReference type="Proteomes" id="UP001626536">
    <property type="component" value="Chromosome"/>
</dbReference>
<feature type="compositionally biased region" description="Low complexity" evidence="1">
    <location>
        <begin position="84"/>
        <end position="97"/>
    </location>
</feature>
<accession>A0ABZ0HVF5</accession>
<name>A0ABZ0HVF5_9HYPH</name>
<evidence type="ECO:0000313" key="3">
    <source>
        <dbReference type="Proteomes" id="UP001626536"/>
    </source>
</evidence>
<protein>
    <recommendedName>
        <fullName evidence="4">J domain-containing protein</fullName>
    </recommendedName>
</protein>
<gene>
    <name evidence="2" type="ORF">RZS28_03250</name>
</gene>
<keyword evidence="3" id="KW-1185">Reference proteome</keyword>